<sequence length="147" mass="16161">MGNNIEWLKEHLKSIYDRNPYVRLLQISIAKIEEGRAELIMPVIYEKHTNLYGVAHGGALASLADTAMGVACATLGNRVVTLDMNINYIRGAKQQSVVKAIGTVVHKGKSTMVVEADVRDCAEDFLLAKARGTFFIIGAFDKGDHRD</sequence>
<dbReference type="OrthoDB" id="328435at2"/>
<evidence type="ECO:0000259" key="3">
    <source>
        <dbReference type="Pfam" id="PF03061"/>
    </source>
</evidence>
<dbReference type="InterPro" id="IPR029069">
    <property type="entry name" value="HotDog_dom_sf"/>
</dbReference>
<dbReference type="AlphaFoldDB" id="A0A1G7PKS0"/>
<keyword evidence="2" id="KW-0378">Hydrolase</keyword>
<dbReference type="RefSeq" id="WP_093692220.1">
    <property type="nucleotide sequence ID" value="NZ_FNBU01000041.1"/>
</dbReference>
<organism evidence="4 5">
    <name type="scientific">Sporolituus thermophilus DSM 23256</name>
    <dbReference type="NCBI Taxonomy" id="1123285"/>
    <lineage>
        <taxon>Bacteria</taxon>
        <taxon>Bacillati</taxon>
        <taxon>Bacillota</taxon>
        <taxon>Negativicutes</taxon>
        <taxon>Selenomonadales</taxon>
        <taxon>Sporomusaceae</taxon>
        <taxon>Sporolituus</taxon>
    </lineage>
</organism>
<dbReference type="Gene3D" id="3.10.129.10">
    <property type="entry name" value="Hotdog Thioesterase"/>
    <property type="match status" value="1"/>
</dbReference>
<dbReference type="Pfam" id="PF03061">
    <property type="entry name" value="4HBT"/>
    <property type="match status" value="1"/>
</dbReference>
<dbReference type="InterPro" id="IPR003736">
    <property type="entry name" value="PAAI_dom"/>
</dbReference>
<dbReference type="GO" id="GO:0047617">
    <property type="term" value="F:fatty acyl-CoA hydrolase activity"/>
    <property type="evidence" value="ECO:0007669"/>
    <property type="project" value="InterPro"/>
</dbReference>
<name>A0A1G7PKS0_9FIRM</name>
<dbReference type="NCBIfam" id="TIGR00369">
    <property type="entry name" value="unchar_dom_1"/>
    <property type="match status" value="1"/>
</dbReference>
<proteinExistence type="inferred from homology"/>
<feature type="domain" description="Thioesterase" evidence="3">
    <location>
        <begin position="52"/>
        <end position="120"/>
    </location>
</feature>
<dbReference type="SUPFAM" id="SSF54637">
    <property type="entry name" value="Thioesterase/thiol ester dehydrase-isomerase"/>
    <property type="match status" value="1"/>
</dbReference>
<reference evidence="5" key="1">
    <citation type="submission" date="2016-10" db="EMBL/GenBank/DDBJ databases">
        <authorList>
            <person name="Varghese N."/>
            <person name="Submissions S."/>
        </authorList>
    </citation>
    <scope>NUCLEOTIDE SEQUENCE [LARGE SCALE GENOMIC DNA]</scope>
    <source>
        <strain evidence="5">DSM 23256</strain>
    </source>
</reference>
<comment type="similarity">
    <text evidence="1">Belongs to the thioesterase PaaI family.</text>
</comment>
<evidence type="ECO:0000313" key="5">
    <source>
        <dbReference type="Proteomes" id="UP000243333"/>
    </source>
</evidence>
<dbReference type="InterPro" id="IPR039298">
    <property type="entry name" value="ACOT13"/>
</dbReference>
<evidence type="ECO:0000256" key="2">
    <source>
        <dbReference type="ARBA" id="ARBA00022801"/>
    </source>
</evidence>
<dbReference type="CDD" id="cd03443">
    <property type="entry name" value="PaaI_thioesterase"/>
    <property type="match status" value="1"/>
</dbReference>
<dbReference type="PANTHER" id="PTHR21660">
    <property type="entry name" value="THIOESTERASE SUPERFAMILY MEMBER-RELATED"/>
    <property type="match status" value="1"/>
</dbReference>
<gene>
    <name evidence="4" type="ORF">SAMN05660235_02996</name>
</gene>
<dbReference type="PANTHER" id="PTHR21660:SF1">
    <property type="entry name" value="ACYL-COENZYME A THIOESTERASE 13"/>
    <property type="match status" value="1"/>
</dbReference>
<accession>A0A1G7PKS0</accession>
<dbReference type="Proteomes" id="UP000243333">
    <property type="component" value="Unassembled WGS sequence"/>
</dbReference>
<keyword evidence="5" id="KW-1185">Reference proteome</keyword>
<dbReference type="InterPro" id="IPR006683">
    <property type="entry name" value="Thioestr_dom"/>
</dbReference>
<evidence type="ECO:0000256" key="1">
    <source>
        <dbReference type="ARBA" id="ARBA00008324"/>
    </source>
</evidence>
<protein>
    <submittedName>
        <fullName evidence="4">Acyl-CoA thioesterase</fullName>
    </submittedName>
</protein>
<dbReference type="EMBL" id="FNBU01000041">
    <property type="protein sequence ID" value="SDF86857.1"/>
    <property type="molecule type" value="Genomic_DNA"/>
</dbReference>
<dbReference type="STRING" id="1123285.SAMN05660235_02996"/>
<evidence type="ECO:0000313" key="4">
    <source>
        <dbReference type="EMBL" id="SDF86857.1"/>
    </source>
</evidence>